<name>A0ABR2YCT7_9CHLO</name>
<accession>A0ABR2YCT7</accession>
<sequence length="128" mass="14146">MVQPSLSLLAAVAKRAAPRLRKAPIVLTDAAAERIKTLLEKRNKEYLKLGVKTRGCNGLAYTLNYADSKNKFDEVVDEKGVRILIEPNALMHVLGTTMDYVEDRIKAEFIFSNPNSKGECGCGESFTV</sequence>
<proteinExistence type="inferred from homology"/>
<dbReference type="InterPro" id="IPR035903">
    <property type="entry name" value="HesB-like_dom_sf"/>
</dbReference>
<dbReference type="EMBL" id="JALJOT010000016">
    <property type="protein sequence ID" value="KAK9902178.1"/>
    <property type="molecule type" value="Genomic_DNA"/>
</dbReference>
<dbReference type="InterPro" id="IPR017870">
    <property type="entry name" value="FeS_cluster_insertion_CS"/>
</dbReference>
<dbReference type="Pfam" id="PF01521">
    <property type="entry name" value="Fe-S_biosyn"/>
    <property type="match status" value="1"/>
</dbReference>
<organism evidence="3 4">
    <name type="scientific">Coccomyxa subellipsoidea</name>
    <dbReference type="NCBI Taxonomy" id="248742"/>
    <lineage>
        <taxon>Eukaryota</taxon>
        <taxon>Viridiplantae</taxon>
        <taxon>Chlorophyta</taxon>
        <taxon>core chlorophytes</taxon>
        <taxon>Trebouxiophyceae</taxon>
        <taxon>Trebouxiophyceae incertae sedis</taxon>
        <taxon>Coccomyxaceae</taxon>
        <taxon>Coccomyxa</taxon>
    </lineage>
</organism>
<dbReference type="NCBIfam" id="TIGR00049">
    <property type="entry name" value="iron-sulfur cluster assembly accessory protein"/>
    <property type="match status" value="1"/>
</dbReference>
<evidence type="ECO:0000313" key="4">
    <source>
        <dbReference type="Proteomes" id="UP001491310"/>
    </source>
</evidence>
<dbReference type="PANTHER" id="PTHR10072:SF41">
    <property type="entry name" value="IRON-SULFUR CLUSTER ASSEMBLY 1 HOMOLOG, MITOCHONDRIAL"/>
    <property type="match status" value="1"/>
</dbReference>
<evidence type="ECO:0000259" key="2">
    <source>
        <dbReference type="Pfam" id="PF01521"/>
    </source>
</evidence>
<dbReference type="InterPro" id="IPR000361">
    <property type="entry name" value="ATAP_core_dom"/>
</dbReference>
<dbReference type="SUPFAM" id="SSF89360">
    <property type="entry name" value="HesB-like domain"/>
    <property type="match status" value="1"/>
</dbReference>
<protein>
    <recommendedName>
        <fullName evidence="2">Core domain-containing protein</fullName>
    </recommendedName>
</protein>
<evidence type="ECO:0000256" key="1">
    <source>
        <dbReference type="ARBA" id="ARBA00006718"/>
    </source>
</evidence>
<dbReference type="InterPro" id="IPR016092">
    <property type="entry name" value="ATAP"/>
</dbReference>
<gene>
    <name evidence="3" type="ORF">WJX75_007000</name>
</gene>
<feature type="domain" description="Core" evidence="2">
    <location>
        <begin position="25"/>
        <end position="124"/>
    </location>
</feature>
<dbReference type="InterPro" id="IPR050322">
    <property type="entry name" value="Fe-S_cluster_asmbl/transfer"/>
</dbReference>
<dbReference type="Proteomes" id="UP001491310">
    <property type="component" value="Unassembled WGS sequence"/>
</dbReference>
<comment type="caution">
    <text evidence="3">The sequence shown here is derived from an EMBL/GenBank/DDBJ whole genome shotgun (WGS) entry which is preliminary data.</text>
</comment>
<dbReference type="PROSITE" id="PS01152">
    <property type="entry name" value="HESB"/>
    <property type="match status" value="1"/>
</dbReference>
<reference evidence="3 4" key="1">
    <citation type="journal article" date="2024" name="Nat. Commun.">
        <title>Phylogenomics reveals the evolutionary origins of lichenization in chlorophyte algae.</title>
        <authorList>
            <person name="Puginier C."/>
            <person name="Libourel C."/>
            <person name="Otte J."/>
            <person name="Skaloud P."/>
            <person name="Haon M."/>
            <person name="Grisel S."/>
            <person name="Petersen M."/>
            <person name="Berrin J.G."/>
            <person name="Delaux P.M."/>
            <person name="Dal Grande F."/>
            <person name="Keller J."/>
        </authorList>
    </citation>
    <scope>NUCLEOTIDE SEQUENCE [LARGE SCALE GENOMIC DNA]</scope>
    <source>
        <strain evidence="3 4">SAG 216-7</strain>
    </source>
</reference>
<dbReference type="PANTHER" id="PTHR10072">
    <property type="entry name" value="IRON-SULFUR CLUSTER ASSEMBLY PROTEIN"/>
    <property type="match status" value="1"/>
</dbReference>
<keyword evidence="4" id="KW-1185">Reference proteome</keyword>
<evidence type="ECO:0000313" key="3">
    <source>
        <dbReference type="EMBL" id="KAK9902178.1"/>
    </source>
</evidence>
<dbReference type="Gene3D" id="2.60.300.12">
    <property type="entry name" value="HesB-like domain"/>
    <property type="match status" value="1"/>
</dbReference>
<comment type="similarity">
    <text evidence="1">Belongs to the HesB/IscA family.</text>
</comment>